<gene>
    <name evidence="1" type="ORF">GV829_07955</name>
</gene>
<name>A0A6M4AVR1_9SPHN</name>
<protein>
    <submittedName>
        <fullName evidence="1">DUF2793 domain-containing protein</fullName>
    </submittedName>
</protein>
<dbReference type="RefSeq" id="WP_169945606.1">
    <property type="nucleotide sequence ID" value="NZ_CP053015.1"/>
</dbReference>
<keyword evidence="2" id="KW-1185">Reference proteome</keyword>
<sequence length="148" mass="15253">MNEASVRLGLPLMAAGQAQKEVTHNEALMLIDSLIAPVSEAPPQNEPPVSPNAGQCWLVGGAPTGEWTGQAHRLAAWSQSGWRFADLPVGAQVRLAANGQSWVRIPAGWQSPPTVTLGNSGNVVDNECRAATSAILAALVSAGLIVGG</sequence>
<dbReference type="Pfam" id="PF10983">
    <property type="entry name" value="DUF2793"/>
    <property type="match status" value="1"/>
</dbReference>
<dbReference type="EMBL" id="CP053015">
    <property type="protein sequence ID" value="QJQ32392.1"/>
    <property type="molecule type" value="Genomic_DNA"/>
</dbReference>
<proteinExistence type="predicted"/>
<evidence type="ECO:0000313" key="1">
    <source>
        <dbReference type="EMBL" id="QJQ32392.1"/>
    </source>
</evidence>
<dbReference type="AlphaFoldDB" id="A0A6M4AVR1"/>
<dbReference type="KEGG" id="slan:GV829_07955"/>
<organism evidence="1 2">
    <name type="scientific">Sphingomonas lacunae</name>
    <dbReference type="NCBI Taxonomy" id="2698828"/>
    <lineage>
        <taxon>Bacteria</taxon>
        <taxon>Pseudomonadati</taxon>
        <taxon>Pseudomonadota</taxon>
        <taxon>Alphaproteobacteria</taxon>
        <taxon>Sphingomonadales</taxon>
        <taxon>Sphingomonadaceae</taxon>
        <taxon>Sphingomonas</taxon>
    </lineage>
</organism>
<accession>A0A6M4AVR1</accession>
<evidence type="ECO:0000313" key="2">
    <source>
        <dbReference type="Proteomes" id="UP000503018"/>
    </source>
</evidence>
<reference evidence="1 2" key="1">
    <citation type="submission" date="2020-01" db="EMBL/GenBank/DDBJ databases">
        <title>Sphingomonas sp. strain CSW-10.</title>
        <authorList>
            <person name="Chen W.-M."/>
        </authorList>
    </citation>
    <scope>NUCLEOTIDE SEQUENCE [LARGE SCALE GENOMIC DNA]</scope>
    <source>
        <strain evidence="1 2">CSW-10</strain>
    </source>
</reference>
<dbReference type="Proteomes" id="UP000503018">
    <property type="component" value="Chromosome"/>
</dbReference>
<dbReference type="InterPro" id="IPR021251">
    <property type="entry name" value="DUF2793"/>
</dbReference>